<dbReference type="PANTHER" id="PTHR36509:SF2">
    <property type="entry name" value="BLL3101 PROTEIN"/>
    <property type="match status" value="1"/>
</dbReference>
<evidence type="ECO:0000313" key="2">
    <source>
        <dbReference type="EMBL" id="PTM60682.1"/>
    </source>
</evidence>
<dbReference type="PANTHER" id="PTHR36509">
    <property type="entry name" value="BLL3101 PROTEIN"/>
    <property type="match status" value="1"/>
</dbReference>
<organism evidence="2 3">
    <name type="scientific">Phreatobacter oligotrophus</name>
    <dbReference type="NCBI Taxonomy" id="1122261"/>
    <lineage>
        <taxon>Bacteria</taxon>
        <taxon>Pseudomonadati</taxon>
        <taxon>Pseudomonadota</taxon>
        <taxon>Alphaproteobacteria</taxon>
        <taxon>Hyphomicrobiales</taxon>
        <taxon>Phreatobacteraceae</taxon>
        <taxon>Phreatobacter</taxon>
    </lineage>
</organism>
<dbReference type="Pfam" id="PF06742">
    <property type="entry name" value="DUF1214"/>
    <property type="match status" value="1"/>
</dbReference>
<gene>
    <name evidence="2" type="ORF">C8P69_10264</name>
</gene>
<comment type="caution">
    <text evidence="2">The sequence shown here is derived from an EMBL/GenBank/DDBJ whole genome shotgun (WGS) entry which is preliminary data.</text>
</comment>
<dbReference type="SUPFAM" id="SSF160935">
    <property type="entry name" value="VPA0735-like"/>
    <property type="match status" value="1"/>
</dbReference>
<protein>
    <recommendedName>
        <fullName evidence="1">DUF1214 domain-containing protein</fullName>
    </recommendedName>
</protein>
<dbReference type="EMBL" id="PZZL01000002">
    <property type="protein sequence ID" value="PTM60682.1"/>
    <property type="molecule type" value="Genomic_DNA"/>
</dbReference>
<dbReference type="AlphaFoldDB" id="A0A2T4ZFI8"/>
<dbReference type="Gene3D" id="2.60.120.600">
    <property type="entry name" value="Domain of unknown function DUF1214, C-terminal domain"/>
    <property type="match status" value="1"/>
</dbReference>
<evidence type="ECO:0000259" key="1">
    <source>
        <dbReference type="Pfam" id="PF06742"/>
    </source>
</evidence>
<dbReference type="RefSeq" id="WP_108174641.1">
    <property type="nucleotide sequence ID" value="NZ_PZZL01000002.1"/>
</dbReference>
<evidence type="ECO:0000313" key="3">
    <source>
        <dbReference type="Proteomes" id="UP000241808"/>
    </source>
</evidence>
<dbReference type="Proteomes" id="UP000241808">
    <property type="component" value="Unassembled WGS sequence"/>
</dbReference>
<keyword evidence="3" id="KW-1185">Reference proteome</keyword>
<sequence>MRALPGLLLTLAIGAATGLGLTALSVGRSTGAGTFRIGPWLVTPKAGTAEADPYARAVAARLGTLPLALADGLALVADQDEAGAALDGRCTYRFHGLVPPARYWTLTAAGSDFQPVVREGFRQGFTSYEVVRGTDGAAEVLVAPQARAGNWLPSGGAGELRLVLRLYDTAVATTISAGTPLPSLTRVSCP</sequence>
<dbReference type="InterPro" id="IPR037049">
    <property type="entry name" value="DUF1214_C_sf"/>
</dbReference>
<dbReference type="InterPro" id="IPR012038">
    <property type="entry name" value="UCP009471"/>
</dbReference>
<dbReference type="OrthoDB" id="7837485at2"/>
<proteinExistence type="predicted"/>
<feature type="domain" description="DUF1214" evidence="1">
    <location>
        <begin position="73"/>
        <end position="169"/>
    </location>
</feature>
<reference evidence="2 3" key="1">
    <citation type="submission" date="2018-04" db="EMBL/GenBank/DDBJ databases">
        <title>Genomic Encyclopedia of Archaeal and Bacterial Type Strains, Phase II (KMG-II): from individual species to whole genera.</title>
        <authorList>
            <person name="Goeker M."/>
        </authorList>
    </citation>
    <scope>NUCLEOTIDE SEQUENCE [LARGE SCALE GENOMIC DNA]</scope>
    <source>
        <strain evidence="2 3">DSM 25521</strain>
    </source>
</reference>
<name>A0A2T4ZFI8_9HYPH</name>
<dbReference type="PIRSF" id="PIRSF009471">
    <property type="entry name" value="UCP009471"/>
    <property type="match status" value="1"/>
</dbReference>
<dbReference type="InterPro" id="IPR010621">
    <property type="entry name" value="DUF1214"/>
</dbReference>
<accession>A0A2T4ZFI8</accession>